<protein>
    <recommendedName>
        <fullName evidence="4">DUF3307 domain-containing protein</fullName>
    </recommendedName>
</protein>
<gene>
    <name evidence="2" type="ORF">AB986_11070</name>
</gene>
<dbReference type="OrthoDB" id="5122730at2"/>
<keyword evidence="1" id="KW-0812">Transmembrane</keyword>
<accession>A0A0J6FQ80</accession>
<reference evidence="2" key="1">
    <citation type="submission" date="2015-06" db="EMBL/GenBank/DDBJ databases">
        <authorList>
            <person name="Liu B."/>
            <person name="Wang J."/>
            <person name="Zhu Y."/>
            <person name="Liu G."/>
            <person name="Chen Q."/>
            <person name="Zheng C."/>
            <person name="Che J."/>
            <person name="Ge C."/>
            <person name="Shi H."/>
            <person name="Pan Z."/>
            <person name="Liu X."/>
        </authorList>
    </citation>
    <scope>NUCLEOTIDE SEQUENCE [LARGE SCALE GENOMIC DNA]</scope>
    <source>
        <strain evidence="2">DSM 16346</strain>
    </source>
</reference>
<sequence length="121" mass="14124">MTPFEYLFIAHLVGDYLFQTKWMALHKHNQWLPLFVHVSIYTFVIGLTAWLAFGGLSILQLGFVFITHLFLDRRTFVVWWTTVIMQNSDPSSRWLTIIVDQIFHLLVIAIILSFSFSFIGG</sequence>
<dbReference type="AlphaFoldDB" id="A0A0J6FQ80"/>
<dbReference type="RefSeq" id="WP_048311219.1">
    <property type="nucleotide sequence ID" value="NZ_CP119526.1"/>
</dbReference>
<proteinExistence type="predicted"/>
<evidence type="ECO:0008006" key="4">
    <source>
        <dbReference type="Google" id="ProtNLM"/>
    </source>
</evidence>
<feature type="transmembrane region" description="Helical" evidence="1">
    <location>
        <begin position="94"/>
        <end position="119"/>
    </location>
</feature>
<dbReference type="STRING" id="157733.AB986_11070"/>
<organism evidence="2 3">
    <name type="scientific">Guptibacillus hwajinpoensis</name>
    <dbReference type="NCBI Taxonomy" id="208199"/>
    <lineage>
        <taxon>Bacteria</taxon>
        <taxon>Bacillati</taxon>
        <taxon>Bacillota</taxon>
        <taxon>Bacilli</taxon>
        <taxon>Bacillales</taxon>
        <taxon>Guptibacillaceae</taxon>
        <taxon>Guptibacillus</taxon>
    </lineage>
</organism>
<evidence type="ECO:0000313" key="3">
    <source>
        <dbReference type="Proteomes" id="UP000035996"/>
    </source>
</evidence>
<name>A0A0J6FQ80_9BACL</name>
<evidence type="ECO:0000313" key="2">
    <source>
        <dbReference type="EMBL" id="KMM36507.1"/>
    </source>
</evidence>
<dbReference type="InterPro" id="IPR021737">
    <property type="entry name" value="Phage_phiKZ_Orf197"/>
</dbReference>
<feature type="transmembrane region" description="Helical" evidence="1">
    <location>
        <begin position="31"/>
        <end position="52"/>
    </location>
</feature>
<dbReference type="Pfam" id="PF11750">
    <property type="entry name" value="DUF3307"/>
    <property type="match status" value="1"/>
</dbReference>
<dbReference type="Proteomes" id="UP000035996">
    <property type="component" value="Unassembled WGS sequence"/>
</dbReference>
<keyword evidence="3" id="KW-1185">Reference proteome</keyword>
<dbReference type="EMBL" id="LELK01000004">
    <property type="protein sequence ID" value="KMM36507.1"/>
    <property type="molecule type" value="Genomic_DNA"/>
</dbReference>
<keyword evidence="1" id="KW-0472">Membrane</keyword>
<keyword evidence="1" id="KW-1133">Transmembrane helix</keyword>
<comment type="caution">
    <text evidence="2">The sequence shown here is derived from an EMBL/GenBank/DDBJ whole genome shotgun (WGS) entry which is preliminary data.</text>
</comment>
<evidence type="ECO:0000256" key="1">
    <source>
        <dbReference type="SAM" id="Phobius"/>
    </source>
</evidence>